<dbReference type="Proteomes" id="UP000294848">
    <property type="component" value="Unassembled WGS sequence"/>
</dbReference>
<organism evidence="1 2">
    <name type="scientific">Sunxiuqinia elliptica</name>
    <dbReference type="NCBI Taxonomy" id="655355"/>
    <lineage>
        <taxon>Bacteria</taxon>
        <taxon>Pseudomonadati</taxon>
        <taxon>Bacteroidota</taxon>
        <taxon>Bacteroidia</taxon>
        <taxon>Marinilabiliales</taxon>
        <taxon>Prolixibacteraceae</taxon>
        <taxon>Sunxiuqinia</taxon>
    </lineage>
</organism>
<name>A0A4R6H6F1_9BACT</name>
<evidence type="ECO:0000313" key="2">
    <source>
        <dbReference type="Proteomes" id="UP000294848"/>
    </source>
</evidence>
<reference evidence="1 2" key="1">
    <citation type="submission" date="2019-03" db="EMBL/GenBank/DDBJ databases">
        <title>Freshwater and sediment microbial communities from various areas in North America, analyzing microbe dynamics in response to fracking.</title>
        <authorList>
            <person name="Lamendella R."/>
        </authorList>
    </citation>
    <scope>NUCLEOTIDE SEQUENCE [LARGE SCALE GENOMIC DNA]</scope>
    <source>
        <strain evidence="1 2">114D</strain>
    </source>
</reference>
<comment type="caution">
    <text evidence="1">The sequence shown here is derived from an EMBL/GenBank/DDBJ whole genome shotgun (WGS) entry which is preliminary data.</text>
</comment>
<evidence type="ECO:0000313" key="1">
    <source>
        <dbReference type="EMBL" id="TDO03368.1"/>
    </source>
</evidence>
<dbReference type="Pfam" id="PF14054">
    <property type="entry name" value="DUF4249"/>
    <property type="match status" value="1"/>
</dbReference>
<accession>A0A4R6H6F1</accession>
<proteinExistence type="predicted"/>
<protein>
    <submittedName>
        <fullName evidence="1">Uncharacterized protein DUF4249</fullName>
    </submittedName>
</protein>
<dbReference type="OrthoDB" id="1466461at2"/>
<dbReference type="EMBL" id="SNWI01000003">
    <property type="protein sequence ID" value="TDO03368.1"/>
    <property type="molecule type" value="Genomic_DNA"/>
</dbReference>
<sequence length="313" mass="36522">MRFEGKKTVLLKSWWAFQFTIYLMKMKQYLYILILGISLIACEEEVFWDFEVEQKISVNCVLNPDSTVRLSAFYSRNLNENGPFAPVAGARVKLFEDGVLWGNGEIGTDGYFYLASKPIEGKTYALELSLEGEPLVTAETRVQEKPDISSVVHYGKEPTDENKSRIDTVEYTLKDQVGEDYYWNYGLFWYSPKEWYNFNGSLSYISPYIDDFNRVIDVEEKNGFYHAYYVRLTEKEDDGKELCFSKEFAARKRIDVFFNADKHYDKYMKSSLQQDMIDRDDLPFAEPIQIYSNITNGTGIFGSASFTYLYFKE</sequence>
<gene>
    <name evidence="1" type="ORF">DET52_103313</name>
</gene>
<dbReference type="AlphaFoldDB" id="A0A4R6H6F1"/>
<dbReference type="InterPro" id="IPR025345">
    <property type="entry name" value="DUF4249"/>
</dbReference>